<comment type="caution">
    <text evidence="4">The sequence shown here is derived from an EMBL/GenBank/DDBJ whole genome shotgun (WGS) entry which is preliminary data.</text>
</comment>
<dbReference type="Gene3D" id="3.40.630.30">
    <property type="match status" value="1"/>
</dbReference>
<accession>A0A512II75</accession>
<dbReference type="PANTHER" id="PTHR43877">
    <property type="entry name" value="AMINOALKYLPHOSPHONATE N-ACETYLTRANSFERASE-RELATED-RELATED"/>
    <property type="match status" value="1"/>
</dbReference>
<evidence type="ECO:0000313" key="4">
    <source>
        <dbReference type="EMBL" id="GEO97415.1"/>
    </source>
</evidence>
<reference evidence="4 5" key="1">
    <citation type="submission" date="2019-07" db="EMBL/GenBank/DDBJ databases">
        <title>Whole genome shotgun sequence of Kocuria turfanensis NBRC 107627.</title>
        <authorList>
            <person name="Hosoyama A."/>
            <person name="Uohara A."/>
            <person name="Ohji S."/>
            <person name="Ichikawa N."/>
        </authorList>
    </citation>
    <scope>NUCLEOTIDE SEQUENCE [LARGE SCALE GENOMIC DNA]</scope>
    <source>
        <strain evidence="4 5">NBRC 107627</strain>
    </source>
</reference>
<dbReference type="GO" id="GO:0016747">
    <property type="term" value="F:acyltransferase activity, transferring groups other than amino-acyl groups"/>
    <property type="evidence" value="ECO:0007669"/>
    <property type="project" value="InterPro"/>
</dbReference>
<dbReference type="RefSeq" id="WP_062737421.1">
    <property type="nucleotide sequence ID" value="NZ_BJZS01000126.1"/>
</dbReference>
<dbReference type="InterPro" id="IPR050832">
    <property type="entry name" value="Bact_Acetyltransf"/>
</dbReference>
<evidence type="ECO:0000313" key="5">
    <source>
        <dbReference type="Proteomes" id="UP000321103"/>
    </source>
</evidence>
<dbReference type="Pfam" id="PF00583">
    <property type="entry name" value="Acetyltransf_1"/>
    <property type="match status" value="1"/>
</dbReference>
<dbReference type="CDD" id="cd04301">
    <property type="entry name" value="NAT_SF"/>
    <property type="match status" value="1"/>
</dbReference>
<dbReference type="SUPFAM" id="SSF55729">
    <property type="entry name" value="Acyl-CoA N-acyltransferases (Nat)"/>
    <property type="match status" value="1"/>
</dbReference>
<name>A0A512II75_9MICC</name>
<protein>
    <recommendedName>
        <fullName evidence="3">N-acetyltransferase domain-containing protein</fullName>
    </recommendedName>
</protein>
<evidence type="ECO:0000256" key="1">
    <source>
        <dbReference type="ARBA" id="ARBA00022679"/>
    </source>
</evidence>
<feature type="domain" description="N-acetyltransferase" evidence="3">
    <location>
        <begin position="5"/>
        <end position="161"/>
    </location>
</feature>
<keyword evidence="2" id="KW-0012">Acyltransferase</keyword>
<dbReference type="InterPro" id="IPR000182">
    <property type="entry name" value="GNAT_dom"/>
</dbReference>
<proteinExistence type="predicted"/>
<dbReference type="Proteomes" id="UP000321103">
    <property type="component" value="Unassembled WGS sequence"/>
</dbReference>
<keyword evidence="1" id="KW-0808">Transferase</keyword>
<dbReference type="AlphaFoldDB" id="A0A512II75"/>
<dbReference type="PROSITE" id="PS51186">
    <property type="entry name" value="GNAT"/>
    <property type="match status" value="1"/>
</dbReference>
<dbReference type="InterPro" id="IPR016181">
    <property type="entry name" value="Acyl_CoA_acyltransferase"/>
</dbReference>
<dbReference type="STRING" id="388357.GCA_001580365_03783"/>
<sequence>MLDDVFFRELTAAESALLTTATLENLNWCGERFSAIDVSTRSEFVHYTILDPYRGDFGWVAEAGNEAIGVVWAQHLPPDDPGYGFLDEDTPEVSLWVREDWRGRGLGRALLRRAQDDARTRQVPRISLSVEADNYAKNLYLAEGFVDVPGREADGVMAWSP</sequence>
<evidence type="ECO:0000256" key="2">
    <source>
        <dbReference type="ARBA" id="ARBA00023315"/>
    </source>
</evidence>
<keyword evidence="5" id="KW-1185">Reference proteome</keyword>
<gene>
    <name evidence="4" type="ORF">KTU01_35380</name>
</gene>
<dbReference type="EMBL" id="BJZS01000126">
    <property type="protein sequence ID" value="GEO97415.1"/>
    <property type="molecule type" value="Genomic_DNA"/>
</dbReference>
<evidence type="ECO:0000259" key="3">
    <source>
        <dbReference type="PROSITE" id="PS51186"/>
    </source>
</evidence>
<organism evidence="4 5">
    <name type="scientific">Kocuria turfanensis</name>
    <dbReference type="NCBI Taxonomy" id="388357"/>
    <lineage>
        <taxon>Bacteria</taxon>
        <taxon>Bacillati</taxon>
        <taxon>Actinomycetota</taxon>
        <taxon>Actinomycetes</taxon>
        <taxon>Micrococcales</taxon>
        <taxon>Micrococcaceae</taxon>
        <taxon>Kocuria</taxon>
    </lineage>
</organism>